<evidence type="ECO:0000256" key="1">
    <source>
        <dbReference type="SAM" id="Phobius"/>
    </source>
</evidence>
<feature type="transmembrane region" description="Helical" evidence="1">
    <location>
        <begin position="6"/>
        <end position="36"/>
    </location>
</feature>
<sequence length="46" mass="5154">MNYVIIGLVIVIISIWIIKYSSILGAIMLIIGLSIMMKGKKNMDNK</sequence>
<proteinExistence type="predicted"/>
<protein>
    <submittedName>
        <fullName evidence="2">Uncharacterized protein</fullName>
    </submittedName>
</protein>
<name>A0A562WST2_9BACT</name>
<gene>
    <name evidence="2" type="ORF">JN12_00134</name>
</gene>
<keyword evidence="3" id="KW-1185">Reference proteome</keyword>
<keyword evidence="1" id="KW-1133">Transmembrane helix</keyword>
<dbReference type="Proteomes" id="UP000319449">
    <property type="component" value="Unassembled WGS sequence"/>
</dbReference>
<dbReference type="AlphaFoldDB" id="A0A562WST2"/>
<dbReference type="EMBL" id="VLLN01000001">
    <property type="protein sequence ID" value="TWJ33460.1"/>
    <property type="molecule type" value="Genomic_DNA"/>
</dbReference>
<accession>A0A562WST2</accession>
<evidence type="ECO:0000313" key="2">
    <source>
        <dbReference type="EMBL" id="TWJ33460.1"/>
    </source>
</evidence>
<evidence type="ECO:0000313" key="3">
    <source>
        <dbReference type="Proteomes" id="UP000319449"/>
    </source>
</evidence>
<comment type="caution">
    <text evidence="2">The sequence shown here is derived from an EMBL/GenBank/DDBJ whole genome shotgun (WGS) entry which is preliminary data.</text>
</comment>
<keyword evidence="1" id="KW-0472">Membrane</keyword>
<organism evidence="2 3">
    <name type="scientific">Geobacter argillaceus</name>
    <dbReference type="NCBI Taxonomy" id="345631"/>
    <lineage>
        <taxon>Bacteria</taxon>
        <taxon>Pseudomonadati</taxon>
        <taxon>Thermodesulfobacteriota</taxon>
        <taxon>Desulfuromonadia</taxon>
        <taxon>Geobacterales</taxon>
        <taxon>Geobacteraceae</taxon>
        <taxon>Geobacter</taxon>
    </lineage>
</organism>
<reference evidence="2 3" key="1">
    <citation type="submission" date="2019-07" db="EMBL/GenBank/DDBJ databases">
        <title>Genomic Encyclopedia of Archaeal and Bacterial Type Strains, Phase II (KMG-II): from individual species to whole genera.</title>
        <authorList>
            <person name="Goeker M."/>
        </authorList>
    </citation>
    <scope>NUCLEOTIDE SEQUENCE [LARGE SCALE GENOMIC DNA]</scope>
    <source>
        <strain evidence="2 3">ATCC BAA-1139</strain>
    </source>
</reference>
<keyword evidence="1" id="KW-0812">Transmembrane</keyword>